<protein>
    <recommendedName>
        <fullName evidence="2">Tick transposon</fullName>
    </recommendedName>
</protein>
<accession>A0A1B6MAD7</accession>
<dbReference type="EMBL" id="GEBQ01007088">
    <property type="protein sequence ID" value="JAT32889.1"/>
    <property type="molecule type" value="Transcribed_RNA"/>
</dbReference>
<organism evidence="1">
    <name type="scientific">Graphocephala atropunctata</name>
    <dbReference type="NCBI Taxonomy" id="36148"/>
    <lineage>
        <taxon>Eukaryota</taxon>
        <taxon>Metazoa</taxon>
        <taxon>Ecdysozoa</taxon>
        <taxon>Arthropoda</taxon>
        <taxon>Hexapoda</taxon>
        <taxon>Insecta</taxon>
        <taxon>Pterygota</taxon>
        <taxon>Neoptera</taxon>
        <taxon>Paraneoptera</taxon>
        <taxon>Hemiptera</taxon>
        <taxon>Auchenorrhyncha</taxon>
        <taxon>Membracoidea</taxon>
        <taxon>Cicadellidae</taxon>
        <taxon>Cicadellinae</taxon>
        <taxon>Cicadellini</taxon>
        <taxon>Graphocephala</taxon>
    </lineage>
</organism>
<sequence length="242" mass="28227">NPSKSNFQNFGLQSIDRHDEPAVMLAETMLEEVYCSKFLGIYLNRGLTWNDHIDHVCSKLASGIYVLRSLAKYCPSQVLMTAYYGLIYPHLTYRLVLWGACANNQFIRVFKLQKQAIRIIAQLKFRESCKETFKKLQLLTLPCLYILETTLFCMSKCAMTNGRDIHDYETRGRENYRAGRHRTVVYERLPSQAGVHFVNKLPDSIKYAPTPKALKTRLKRFLVSQTFYNVNEFLAYHWETTN</sequence>
<evidence type="ECO:0008006" key="2">
    <source>
        <dbReference type="Google" id="ProtNLM"/>
    </source>
</evidence>
<dbReference type="AlphaFoldDB" id="A0A1B6MAD7"/>
<evidence type="ECO:0000313" key="1">
    <source>
        <dbReference type="EMBL" id="JAT32889.1"/>
    </source>
</evidence>
<name>A0A1B6MAD7_9HEMI</name>
<reference evidence="1" key="1">
    <citation type="submission" date="2015-11" db="EMBL/GenBank/DDBJ databases">
        <title>De novo transcriptome assembly of four potential Pierce s Disease insect vectors from Arizona vineyards.</title>
        <authorList>
            <person name="Tassone E.E."/>
        </authorList>
    </citation>
    <scope>NUCLEOTIDE SEQUENCE</scope>
</reference>
<proteinExistence type="predicted"/>
<gene>
    <name evidence="1" type="ORF">g.47935</name>
</gene>
<feature type="non-terminal residue" evidence="1">
    <location>
        <position position="1"/>
    </location>
</feature>